<sequence length="823" mass="82926">MGNIFQRCKDDADDTGRGASRDEPPPAKAPLPEEEAKAPPSHAHDHGHGHGHDHGGGEHAQVISLGTATLGGGTLMADREGECAAGAATTFGVEALGAGAADGGLGRERPPRAALRARARRGPRGHALALHDHARRRRGPRYLVVCSDEDHIARFALFPGAAPARGGILAPLYVAGGDHAGFLELKLHDDLGDLELWLTDLKGGPLDVPHSAFVALKCASLGRAVKLGIRNLDSNEDEDGVPNMRDGETNYFIFPAVPGTDASWLKGTEWRAAVERRRGAALVAVGGSYAGGGYAFAAHGASATVDGGAYAGGGVLRLEGGAAAAVVGGTFANGTTAVDAADSNVTVRGGAFSGFAGPVLRARGGSAVVVLGGSYDGPSSDGFAVAGRGGAVDVAGGTFRFASREAGAALVNGSGAVAVSGAFLRVGDRWCAVLAAGAEGAFAVGGFAGPLARTYASAGAYAAAAACLAEATCYEITATGAAAGWTFAGRDYAGDGVVPFSLGADLRADGAPAASNATCPRSSRSGGDAGRDLDLLLAYSVVVLAIIGAVALSVTGCYVARRSADDVEKPRQVAPGDSSPLPGRQTVAAPLVATAPTDLAAVSARTALDLAAITLPAGDAVVGPRRARRVAPSRGRGGGEATAPALKCIFRACEKAALGGRTLADVTDVLRARVACPTAAAVAARVRAPRPATVLRCVDGFAALAAAPWSSVVCLELQLDGVVAELAVAHAASTPSTRHDDALSLRAASAILELHGKGDDRPREETKDDGPRRPRPAPRARRGAAPPTSAQRAPPAAAPPEPEPARALGQNRAPPPSTARRRE</sequence>
<feature type="region of interest" description="Disordered" evidence="1">
    <location>
        <begin position="1"/>
        <end position="59"/>
    </location>
</feature>
<evidence type="ECO:0000256" key="1">
    <source>
        <dbReference type="SAM" id="MobiDB-lite"/>
    </source>
</evidence>
<feature type="compositionally biased region" description="Basic residues" evidence="1">
    <location>
        <begin position="773"/>
        <end position="782"/>
    </location>
</feature>
<organism evidence="3 4">
    <name type="scientific">Aureococcus anophagefferens</name>
    <name type="common">Harmful bloom alga</name>
    <dbReference type="NCBI Taxonomy" id="44056"/>
    <lineage>
        <taxon>Eukaryota</taxon>
        <taxon>Sar</taxon>
        <taxon>Stramenopiles</taxon>
        <taxon>Ochrophyta</taxon>
        <taxon>Pelagophyceae</taxon>
        <taxon>Pelagomonadales</taxon>
        <taxon>Pelagomonadaceae</taxon>
        <taxon>Aureococcus</taxon>
    </lineage>
</organism>
<dbReference type="EMBL" id="JBBJCI010000213">
    <property type="protein sequence ID" value="KAK7240440.1"/>
    <property type="molecule type" value="Genomic_DNA"/>
</dbReference>
<feature type="compositionally biased region" description="Low complexity" evidence="1">
    <location>
        <begin position="783"/>
        <end position="795"/>
    </location>
</feature>
<accession>A0ABR1FWQ3</accession>
<keyword evidence="2" id="KW-0812">Transmembrane</keyword>
<keyword evidence="4" id="KW-1185">Reference proteome</keyword>
<evidence type="ECO:0000256" key="2">
    <source>
        <dbReference type="SAM" id="Phobius"/>
    </source>
</evidence>
<keyword evidence="2" id="KW-1133">Transmembrane helix</keyword>
<feature type="region of interest" description="Disordered" evidence="1">
    <location>
        <begin position="753"/>
        <end position="823"/>
    </location>
</feature>
<feature type="compositionally biased region" description="Basic and acidic residues" evidence="1">
    <location>
        <begin position="34"/>
        <end position="57"/>
    </location>
</feature>
<name>A0ABR1FWQ3_AURAN</name>
<dbReference type="Proteomes" id="UP001363151">
    <property type="component" value="Unassembled WGS sequence"/>
</dbReference>
<keyword evidence="2" id="KW-0472">Membrane</keyword>
<feature type="transmembrane region" description="Helical" evidence="2">
    <location>
        <begin position="536"/>
        <end position="560"/>
    </location>
</feature>
<comment type="caution">
    <text evidence="3">The sequence shown here is derived from an EMBL/GenBank/DDBJ whole genome shotgun (WGS) entry which is preliminary data.</text>
</comment>
<protein>
    <submittedName>
        <fullName evidence="3">Uncharacterized protein</fullName>
    </submittedName>
</protein>
<feature type="compositionally biased region" description="Basic and acidic residues" evidence="1">
    <location>
        <begin position="7"/>
        <end position="25"/>
    </location>
</feature>
<feature type="compositionally biased region" description="Basic and acidic residues" evidence="1">
    <location>
        <begin position="754"/>
        <end position="772"/>
    </location>
</feature>
<evidence type="ECO:0000313" key="4">
    <source>
        <dbReference type="Proteomes" id="UP001363151"/>
    </source>
</evidence>
<gene>
    <name evidence="3" type="ORF">SO694_00112098</name>
</gene>
<evidence type="ECO:0000313" key="3">
    <source>
        <dbReference type="EMBL" id="KAK7240440.1"/>
    </source>
</evidence>
<proteinExistence type="predicted"/>
<reference evidence="3 4" key="1">
    <citation type="submission" date="2024-03" db="EMBL/GenBank/DDBJ databases">
        <title>Aureococcus anophagefferens CCMP1851 and Kratosvirus quantuckense: Draft genome of a second virus-susceptible host strain in the model system.</title>
        <authorList>
            <person name="Chase E."/>
            <person name="Truchon A.R."/>
            <person name="Schepens W."/>
            <person name="Wilhelm S.W."/>
        </authorList>
    </citation>
    <scope>NUCLEOTIDE SEQUENCE [LARGE SCALE GENOMIC DNA]</scope>
    <source>
        <strain evidence="3 4">CCMP1851</strain>
    </source>
</reference>